<evidence type="ECO:0000259" key="2">
    <source>
        <dbReference type="Pfam" id="PF07833"/>
    </source>
</evidence>
<dbReference type="Gene3D" id="3.30.457.10">
    <property type="entry name" value="Copper amine oxidase-like, N-terminal domain"/>
    <property type="match status" value="1"/>
</dbReference>
<dbReference type="InterPro" id="IPR036582">
    <property type="entry name" value="Mao_N_sf"/>
</dbReference>
<dbReference type="Pfam" id="PF07833">
    <property type="entry name" value="Cu_amine_oxidN1"/>
    <property type="match status" value="1"/>
</dbReference>
<organism evidence="3 4">
    <name type="scientific">Flavonifractor hominis</name>
    <dbReference type="NCBI Taxonomy" id="3133178"/>
    <lineage>
        <taxon>Bacteria</taxon>
        <taxon>Bacillati</taxon>
        <taxon>Bacillota</taxon>
        <taxon>Clostridia</taxon>
        <taxon>Eubacteriales</taxon>
        <taxon>Oscillospiraceae</taxon>
        <taxon>Flavonifractor</taxon>
    </lineage>
</organism>
<feature type="domain" description="Copper amine oxidase-like N-terminal" evidence="2">
    <location>
        <begin position="362"/>
        <end position="430"/>
    </location>
</feature>
<gene>
    <name evidence="3" type="ORF">WMO45_04210</name>
</gene>
<evidence type="ECO:0000313" key="4">
    <source>
        <dbReference type="Proteomes" id="UP001440599"/>
    </source>
</evidence>
<comment type="caution">
    <text evidence="3">The sequence shown here is derived from an EMBL/GenBank/DDBJ whole genome shotgun (WGS) entry which is preliminary data.</text>
</comment>
<keyword evidence="4" id="KW-1185">Reference proteome</keyword>
<evidence type="ECO:0000256" key="1">
    <source>
        <dbReference type="SAM" id="Phobius"/>
    </source>
</evidence>
<dbReference type="EMBL" id="JBBMFT010000001">
    <property type="protein sequence ID" value="MEQ2455715.1"/>
    <property type="molecule type" value="Genomic_DNA"/>
</dbReference>
<protein>
    <submittedName>
        <fullName evidence="3">Copper amine oxidase N-terminal domain-containing protein</fullName>
    </submittedName>
</protein>
<proteinExistence type="predicted"/>
<sequence length="481" mass="52243">MKNRLQQLWDETVPMEGPCPQPDPAAVRRRVNAALNAIPSERSLYMRQKLRLAALVAAAAVLLAGSALAAASHWNVLDFYFQGGQSAAQDLVDDQPRSVCDEQYTLTVESSACDASAALLLVRVDARTDKAAAFMGTEDFNGIDLWSIHPVDPDYLSQDSAPAVGGSFSYSEVSALRTETSTTWRIRVDLSGMTCSQLSVRMGYMEPGLSISVPLDPAQPVEVAVNASGQGLAWYETRAAGPVTLHTVSLTPLSLQMDVSWTDQGLREEAPLPPIQFRMADGTLRTAGQMLNAPTQGTTLLESSGDTAAYRGTWNLTFRSVQDLSQIKALVVWGLEYPLDGSTPRPTEEESCDTLPFSLARVNPRPEGGGYLLPVRALCEGLGIDCDWDDASHTAVMTYRGITLELTWGSQTARLDGQPIELSLPVLVQDSTGQFHTAPDGASGTLCVEAFSELEDIWQLWICLPYDSQAECYADSWTIWP</sequence>
<dbReference type="Proteomes" id="UP001440599">
    <property type="component" value="Unassembled WGS sequence"/>
</dbReference>
<feature type="transmembrane region" description="Helical" evidence="1">
    <location>
        <begin position="52"/>
        <end position="74"/>
    </location>
</feature>
<keyword evidence="1" id="KW-0472">Membrane</keyword>
<keyword evidence="1" id="KW-0812">Transmembrane</keyword>
<dbReference type="RefSeq" id="WP_349139301.1">
    <property type="nucleotide sequence ID" value="NZ_JBBMFT010000001.1"/>
</dbReference>
<evidence type="ECO:0000313" key="3">
    <source>
        <dbReference type="EMBL" id="MEQ2455715.1"/>
    </source>
</evidence>
<keyword evidence="1" id="KW-1133">Transmembrane helix</keyword>
<dbReference type="SUPFAM" id="SSF55383">
    <property type="entry name" value="Copper amine oxidase, domain N"/>
    <property type="match status" value="1"/>
</dbReference>
<dbReference type="InterPro" id="IPR012854">
    <property type="entry name" value="Cu_amine_oxidase-like_N"/>
</dbReference>
<reference evidence="3 4" key="1">
    <citation type="submission" date="2024-03" db="EMBL/GenBank/DDBJ databases">
        <title>Human intestinal bacterial collection.</title>
        <authorList>
            <person name="Pauvert C."/>
            <person name="Hitch T.C.A."/>
            <person name="Clavel T."/>
        </authorList>
    </citation>
    <scope>NUCLEOTIDE SEQUENCE [LARGE SCALE GENOMIC DNA]</scope>
    <source>
        <strain evidence="3 4">CLA-AP-H34</strain>
    </source>
</reference>
<accession>A0ABV1EMA5</accession>
<name>A0ABV1EMA5_9FIRM</name>